<dbReference type="Pfam" id="PF04234">
    <property type="entry name" value="CopC"/>
    <property type="match status" value="1"/>
</dbReference>
<keyword evidence="5" id="KW-1133">Transmembrane helix</keyword>
<name>A0A220U7D8_9BACI</name>
<evidence type="ECO:0000256" key="2">
    <source>
        <dbReference type="ARBA" id="ARBA00022723"/>
    </source>
</evidence>
<keyword evidence="3" id="KW-0732">Signal</keyword>
<dbReference type="SUPFAM" id="SSF81296">
    <property type="entry name" value="E set domains"/>
    <property type="match status" value="1"/>
</dbReference>
<dbReference type="GO" id="GO:0005507">
    <property type="term" value="F:copper ion binding"/>
    <property type="evidence" value="ECO:0007669"/>
    <property type="project" value="InterPro"/>
</dbReference>
<evidence type="ECO:0000313" key="8">
    <source>
        <dbReference type="EMBL" id="ASK64048.1"/>
    </source>
</evidence>
<dbReference type="InterPro" id="IPR014756">
    <property type="entry name" value="Ig_E-set"/>
</dbReference>
<feature type="transmembrane region" description="Helical" evidence="5">
    <location>
        <begin position="234"/>
        <end position="252"/>
    </location>
</feature>
<keyword evidence="5" id="KW-0472">Membrane</keyword>
<evidence type="ECO:0000259" key="6">
    <source>
        <dbReference type="Pfam" id="PF04234"/>
    </source>
</evidence>
<protein>
    <recommendedName>
        <fullName evidence="10">Copper resistance protein CopC</fullName>
    </recommendedName>
</protein>
<dbReference type="Proteomes" id="UP000198312">
    <property type="component" value="Chromosome"/>
</dbReference>
<feature type="transmembrane region" description="Helical" evidence="5">
    <location>
        <begin position="406"/>
        <end position="427"/>
    </location>
</feature>
<dbReference type="PANTHER" id="PTHR34820">
    <property type="entry name" value="INNER MEMBRANE PROTEIN YEBZ"/>
    <property type="match status" value="1"/>
</dbReference>
<dbReference type="RefSeq" id="WP_089063306.1">
    <property type="nucleotide sequence ID" value="NZ_CP022315.1"/>
</dbReference>
<proteinExistence type="predicted"/>
<feature type="transmembrane region" description="Helical" evidence="5">
    <location>
        <begin position="197"/>
        <end position="214"/>
    </location>
</feature>
<accession>A0A220U7D8</accession>
<dbReference type="InterPro" id="IPR007348">
    <property type="entry name" value="CopC_dom"/>
</dbReference>
<sequence length="539" mass="59985">MFVILSQKKMVTYFIKIAALCIGLYFVFMHVPAVQAHSGLLESTPAERVVTEKSPPALKLHFSEPIEQELASVTIYDWNANPVFSGHPDEEGERSPTLEFSLPKLDQGTYTVKWSIVSLDGHPVSGSYSFAVGEATAGGVESATSAGDSKVPLIIARTIAQGLLLLGAGYFLFAWLAERRGYPSNSTLFRRGRRIGAVILVLATIAELAFYAASLPPGMMQTVLQGRWDLLLDFPFVLMLFAQLFALILLFIPGMVRGWYLVLWLALAAIPAFGGHVWGMENPLIALIPRIIHQLAIALWLGALCYVILLIYWQRKHGGEVSWGKFRPFFVNRMMVATGLVVLSGITMVFLQTSWVAVVTDWMQWSTLLLFKLIFTAVMIGLAVFQTLKWKKRKTFATPRVIRVEWIIGLVVILIGVWMSQTAYPIAVESYDQTLASSQEQAQAEAAVSIDQLQVGEQQMIIRLSAIDGERPEQLRVEIVMPDHGMKSGPLTAKQTQPGEYHVKLPFTMPGTWHLKITANYPSGQKTQWTDNLFIAGRK</sequence>
<feature type="transmembrane region" description="Helical" evidence="5">
    <location>
        <begin position="291"/>
        <end position="313"/>
    </location>
</feature>
<comment type="subcellular location">
    <subcellularLocation>
        <location evidence="1">Cell envelope</location>
    </subcellularLocation>
</comment>
<keyword evidence="9" id="KW-1185">Reference proteome</keyword>
<reference evidence="8 9" key="1">
    <citation type="submission" date="2017-07" db="EMBL/GenBank/DDBJ databases">
        <title>Virgibacillus sp. LM2416.</title>
        <authorList>
            <person name="Tak E.J."/>
            <person name="Bae J.-W."/>
        </authorList>
    </citation>
    <scope>NUCLEOTIDE SEQUENCE [LARGE SCALE GENOMIC DNA]</scope>
    <source>
        <strain evidence="8 9">LM2416</strain>
    </source>
</reference>
<dbReference type="KEGG" id="vil:CFK37_18745"/>
<evidence type="ECO:0008006" key="10">
    <source>
        <dbReference type="Google" id="ProtNLM"/>
    </source>
</evidence>
<dbReference type="GO" id="GO:0030313">
    <property type="term" value="C:cell envelope"/>
    <property type="evidence" value="ECO:0007669"/>
    <property type="project" value="UniProtKB-SubCell"/>
</dbReference>
<feature type="domain" description="CopC" evidence="6">
    <location>
        <begin position="37"/>
        <end position="132"/>
    </location>
</feature>
<evidence type="ECO:0000313" key="9">
    <source>
        <dbReference type="Proteomes" id="UP000198312"/>
    </source>
</evidence>
<evidence type="ECO:0000256" key="3">
    <source>
        <dbReference type="ARBA" id="ARBA00022729"/>
    </source>
</evidence>
<organism evidence="8 9">
    <name type="scientific">Virgibacillus phasianinus</name>
    <dbReference type="NCBI Taxonomy" id="2017483"/>
    <lineage>
        <taxon>Bacteria</taxon>
        <taxon>Bacillati</taxon>
        <taxon>Bacillota</taxon>
        <taxon>Bacilli</taxon>
        <taxon>Bacillales</taxon>
        <taxon>Bacillaceae</taxon>
        <taxon>Virgibacillus</taxon>
    </lineage>
</organism>
<evidence type="ECO:0000256" key="1">
    <source>
        <dbReference type="ARBA" id="ARBA00004196"/>
    </source>
</evidence>
<gene>
    <name evidence="8" type="ORF">CFK37_18745</name>
</gene>
<dbReference type="InterPro" id="IPR032694">
    <property type="entry name" value="CopC/D"/>
</dbReference>
<feature type="transmembrane region" description="Helical" evidence="5">
    <location>
        <begin position="259"/>
        <end position="279"/>
    </location>
</feature>
<feature type="transmembrane region" description="Helical" evidence="5">
    <location>
        <begin position="362"/>
        <end position="385"/>
    </location>
</feature>
<dbReference type="Gene3D" id="2.60.40.1220">
    <property type="match status" value="1"/>
</dbReference>
<dbReference type="AlphaFoldDB" id="A0A220U7D8"/>
<dbReference type="GO" id="GO:0005886">
    <property type="term" value="C:plasma membrane"/>
    <property type="evidence" value="ECO:0007669"/>
    <property type="project" value="TreeGrafter"/>
</dbReference>
<dbReference type="PANTHER" id="PTHR34820:SF4">
    <property type="entry name" value="INNER MEMBRANE PROTEIN YEBZ"/>
    <property type="match status" value="1"/>
</dbReference>
<feature type="domain" description="YtkA-like" evidence="7">
    <location>
        <begin position="448"/>
        <end position="517"/>
    </location>
</feature>
<keyword evidence="5" id="KW-0812">Transmembrane</keyword>
<dbReference type="Pfam" id="PF13115">
    <property type="entry name" value="YtkA"/>
    <property type="match status" value="1"/>
</dbReference>
<dbReference type="GO" id="GO:0006825">
    <property type="term" value="P:copper ion transport"/>
    <property type="evidence" value="ECO:0007669"/>
    <property type="project" value="InterPro"/>
</dbReference>
<evidence type="ECO:0000256" key="4">
    <source>
        <dbReference type="ARBA" id="ARBA00023008"/>
    </source>
</evidence>
<dbReference type="InterPro" id="IPR032693">
    <property type="entry name" value="YtkA-like_dom"/>
</dbReference>
<feature type="transmembrane region" description="Helical" evidence="5">
    <location>
        <begin position="334"/>
        <end position="356"/>
    </location>
</feature>
<keyword evidence="2" id="KW-0479">Metal-binding</keyword>
<dbReference type="EMBL" id="CP022315">
    <property type="protein sequence ID" value="ASK64048.1"/>
    <property type="molecule type" value="Genomic_DNA"/>
</dbReference>
<keyword evidence="4" id="KW-0186">Copper</keyword>
<evidence type="ECO:0000259" key="7">
    <source>
        <dbReference type="Pfam" id="PF13115"/>
    </source>
</evidence>
<dbReference type="InterPro" id="IPR014755">
    <property type="entry name" value="Cu-Rt/internalin_Ig-like"/>
</dbReference>
<feature type="transmembrane region" description="Helical" evidence="5">
    <location>
        <begin position="159"/>
        <end position="177"/>
    </location>
</feature>
<evidence type="ECO:0000256" key="5">
    <source>
        <dbReference type="SAM" id="Phobius"/>
    </source>
</evidence>
<dbReference type="GO" id="GO:0046688">
    <property type="term" value="P:response to copper ion"/>
    <property type="evidence" value="ECO:0007669"/>
    <property type="project" value="InterPro"/>
</dbReference>
<dbReference type="GO" id="GO:0042597">
    <property type="term" value="C:periplasmic space"/>
    <property type="evidence" value="ECO:0007669"/>
    <property type="project" value="InterPro"/>
</dbReference>